<evidence type="ECO:0000313" key="2">
    <source>
        <dbReference type="Proteomes" id="UP001384579"/>
    </source>
</evidence>
<sequence length="98" mass="10815">MSHKQNQPPLGLGTSANKADLEQSIDISQKDIQEQAGCLFHNNYGRGLIVTAEELPVNVKSQTASQVFGSHGEDRLKALARLMMVSFTWSMAELSQRK</sequence>
<evidence type="ECO:0000313" key="1">
    <source>
        <dbReference type="EMBL" id="MEK0183868.1"/>
    </source>
</evidence>
<name>A0ABU8YHP4_9CYAN</name>
<keyword evidence="2" id="KW-1185">Reference proteome</keyword>
<gene>
    <name evidence="1" type="ORF">WMG39_03290</name>
</gene>
<dbReference type="RefSeq" id="WP_340517436.1">
    <property type="nucleotide sequence ID" value="NZ_JBBLXS010000023.1"/>
</dbReference>
<organism evidence="1 2">
    <name type="scientific">Microcoleus anatoxicus PTRS2</name>
    <dbReference type="NCBI Taxonomy" id="2705321"/>
    <lineage>
        <taxon>Bacteria</taxon>
        <taxon>Bacillati</taxon>
        <taxon>Cyanobacteriota</taxon>
        <taxon>Cyanophyceae</taxon>
        <taxon>Oscillatoriophycideae</taxon>
        <taxon>Oscillatoriales</taxon>
        <taxon>Microcoleaceae</taxon>
        <taxon>Microcoleus</taxon>
        <taxon>Microcoleus anatoxicus</taxon>
    </lineage>
</organism>
<comment type="caution">
    <text evidence="1">The sequence shown here is derived from an EMBL/GenBank/DDBJ whole genome shotgun (WGS) entry which is preliminary data.</text>
</comment>
<reference evidence="1 2" key="1">
    <citation type="journal article" date="2020" name="Harmful Algae">
        <title>Molecular and morphological characterization of a novel dihydroanatoxin-a producing Microcoleus species (cyanobacteria) from the Russian River, California, USA.</title>
        <authorList>
            <person name="Conklin K.Y."/>
            <person name="Stancheva R."/>
            <person name="Otten T.G."/>
            <person name="Fadness R."/>
            <person name="Boyer G.L."/>
            <person name="Read B."/>
            <person name="Zhang X."/>
            <person name="Sheath R.G."/>
        </authorList>
    </citation>
    <scope>NUCLEOTIDE SEQUENCE [LARGE SCALE GENOMIC DNA]</scope>
    <source>
        <strain evidence="1 2">PTRS2</strain>
    </source>
</reference>
<protein>
    <submittedName>
        <fullName evidence="1">Uncharacterized protein</fullName>
    </submittedName>
</protein>
<dbReference type="Proteomes" id="UP001384579">
    <property type="component" value="Unassembled WGS sequence"/>
</dbReference>
<dbReference type="EMBL" id="JBBLXS010000023">
    <property type="protein sequence ID" value="MEK0183868.1"/>
    <property type="molecule type" value="Genomic_DNA"/>
</dbReference>
<accession>A0ABU8YHP4</accession>
<proteinExistence type="predicted"/>